<dbReference type="EMBL" id="BMUB01000046">
    <property type="protein sequence ID" value="GGV07715.1"/>
    <property type="molecule type" value="Genomic_DNA"/>
</dbReference>
<reference evidence="1" key="1">
    <citation type="journal article" date="2014" name="Int. J. Syst. Evol. Microbiol.">
        <title>Complete genome sequence of Corynebacterium casei LMG S-19264T (=DSM 44701T), isolated from a smear-ripened cheese.</title>
        <authorList>
            <consortium name="US DOE Joint Genome Institute (JGI-PGF)"/>
            <person name="Walter F."/>
            <person name="Albersmeier A."/>
            <person name="Kalinowski J."/>
            <person name="Ruckert C."/>
        </authorList>
    </citation>
    <scope>NUCLEOTIDE SEQUENCE</scope>
    <source>
        <strain evidence="1">JCM 4434</strain>
    </source>
</reference>
<dbReference type="AlphaFoldDB" id="A0A8H9I0P9"/>
<accession>A0A8H9I0P9</accession>
<evidence type="ECO:0000313" key="2">
    <source>
        <dbReference type="Proteomes" id="UP000610124"/>
    </source>
</evidence>
<gene>
    <name evidence="1" type="ORF">GCM10010502_73480</name>
</gene>
<organism evidence="1 2">
    <name type="scientific">Kitasatospora aureofaciens</name>
    <name type="common">Streptomyces aureofaciens</name>
    <dbReference type="NCBI Taxonomy" id="1894"/>
    <lineage>
        <taxon>Bacteria</taxon>
        <taxon>Bacillati</taxon>
        <taxon>Actinomycetota</taxon>
        <taxon>Actinomycetes</taxon>
        <taxon>Kitasatosporales</taxon>
        <taxon>Streptomycetaceae</taxon>
        <taxon>Kitasatospora</taxon>
    </lineage>
</organism>
<comment type="caution">
    <text evidence="1">The sequence shown here is derived from an EMBL/GenBank/DDBJ whole genome shotgun (WGS) entry which is preliminary data.</text>
</comment>
<evidence type="ECO:0000313" key="1">
    <source>
        <dbReference type="EMBL" id="GGV07715.1"/>
    </source>
</evidence>
<dbReference type="Proteomes" id="UP000610124">
    <property type="component" value="Unassembled WGS sequence"/>
</dbReference>
<sequence>MRACGTPGKAPSPSGAQRNVRDCYAENGAITLRAAHYHQPVDDTTKHFTLAKLLASSRRWMHEAMRHAAAEPPAQDLAVHHAQVAAEHLLKGFIADKHPALIAANATMLMHATGALRDRTEHAAQRPLEAGASITAREAFDTAREFTKLLDRVSNQRWTAAVSARNGVAHVGLADPTTAEEHMVTCFDIVDALLDSLGRSREEYWGTWISMRDTLGKAYLDEATRRLQARLARARARFQEQFGGQDPRFGEPVTVAMLPLLWSQQGLLGPGTSGRSAPCPAKGHSGMLLGHNLPQHYDDTERARVFVSHSYFCQICGLTAQIDEFEPLGLPLSLDIAEDGRVVSPPDRDPSHWHEVLHSAREAKNAVLDQEIADGVWCGFPGLDCACDRGWPTPPACERQSKMETNS</sequence>
<proteinExistence type="predicted"/>
<protein>
    <submittedName>
        <fullName evidence="1">Uncharacterized protein</fullName>
    </submittedName>
</protein>
<reference evidence="1" key="2">
    <citation type="submission" date="2020-09" db="EMBL/GenBank/DDBJ databases">
        <authorList>
            <person name="Sun Q."/>
            <person name="Ohkuma M."/>
        </authorList>
    </citation>
    <scope>NUCLEOTIDE SEQUENCE</scope>
    <source>
        <strain evidence="1">JCM 4434</strain>
    </source>
</reference>
<name>A0A8H9I0P9_KITAU</name>